<keyword evidence="16" id="KW-1185">Reference proteome</keyword>
<keyword evidence="7 12" id="KW-0175">Coiled coil</keyword>
<dbReference type="GO" id="GO:0006914">
    <property type="term" value="P:autophagy"/>
    <property type="evidence" value="ECO:0007669"/>
    <property type="project" value="UniProtKB-KW"/>
</dbReference>
<evidence type="ECO:0000256" key="3">
    <source>
        <dbReference type="ARBA" id="ARBA00022723"/>
    </source>
</evidence>
<feature type="coiled-coil region" evidence="12">
    <location>
        <begin position="276"/>
        <end position="475"/>
    </location>
</feature>
<gene>
    <name evidence="15" type="ORF">MEDL_60679</name>
</gene>
<evidence type="ECO:0000313" key="16">
    <source>
        <dbReference type="Proteomes" id="UP000683360"/>
    </source>
</evidence>
<dbReference type="FunFam" id="1.20.58.900:FF:000015">
    <property type="entry name" value="RUN and FYVE domain containing 4"/>
    <property type="match status" value="1"/>
</dbReference>
<evidence type="ECO:0000256" key="4">
    <source>
        <dbReference type="ARBA" id="ARBA00022771"/>
    </source>
</evidence>
<protein>
    <recommendedName>
        <fullName evidence="11">RUN and FYVE domain-containing protein 4</fullName>
    </recommendedName>
</protein>
<keyword evidence="4" id="KW-0863">Zinc-finger</keyword>
<evidence type="ECO:0000256" key="8">
    <source>
        <dbReference type="ARBA" id="ARBA00023228"/>
    </source>
</evidence>
<dbReference type="GO" id="GO:0005770">
    <property type="term" value="C:late endosome"/>
    <property type="evidence" value="ECO:0007669"/>
    <property type="project" value="TreeGrafter"/>
</dbReference>
<dbReference type="GO" id="GO:0005764">
    <property type="term" value="C:lysosome"/>
    <property type="evidence" value="ECO:0007669"/>
    <property type="project" value="UniProtKB-SubCell"/>
</dbReference>
<dbReference type="Proteomes" id="UP000683360">
    <property type="component" value="Unassembled WGS sequence"/>
</dbReference>
<evidence type="ECO:0000256" key="5">
    <source>
        <dbReference type="ARBA" id="ARBA00022833"/>
    </source>
</evidence>
<keyword evidence="3" id="KW-0479">Metal-binding</keyword>
<dbReference type="GO" id="GO:0008270">
    <property type="term" value="F:zinc ion binding"/>
    <property type="evidence" value="ECO:0007669"/>
    <property type="project" value="UniProtKB-KW"/>
</dbReference>
<dbReference type="EMBL" id="CAJPWZ010002951">
    <property type="protein sequence ID" value="CAG2248869.1"/>
    <property type="molecule type" value="Genomic_DNA"/>
</dbReference>
<dbReference type="AlphaFoldDB" id="A0A8S3V1V7"/>
<evidence type="ECO:0000256" key="1">
    <source>
        <dbReference type="ARBA" id="ARBA00004371"/>
    </source>
</evidence>
<keyword evidence="9" id="KW-0968">Cytoplasmic vesicle</keyword>
<evidence type="ECO:0000256" key="10">
    <source>
        <dbReference type="ARBA" id="ARBA00059075"/>
    </source>
</evidence>
<dbReference type="InterPro" id="IPR004012">
    <property type="entry name" value="Run_dom"/>
</dbReference>
<evidence type="ECO:0000256" key="11">
    <source>
        <dbReference type="ARBA" id="ARBA00069100"/>
    </source>
</evidence>
<dbReference type="GO" id="GO:1901098">
    <property type="term" value="P:positive regulation of autophagosome maturation"/>
    <property type="evidence" value="ECO:0007669"/>
    <property type="project" value="TreeGrafter"/>
</dbReference>
<dbReference type="Pfam" id="PF02759">
    <property type="entry name" value="RUN"/>
    <property type="match status" value="1"/>
</dbReference>
<evidence type="ECO:0000256" key="12">
    <source>
        <dbReference type="SAM" id="Coils"/>
    </source>
</evidence>
<keyword evidence="8" id="KW-0458">Lysosome</keyword>
<feature type="region of interest" description="Disordered" evidence="13">
    <location>
        <begin position="1"/>
        <end position="33"/>
    </location>
</feature>
<dbReference type="InterPro" id="IPR037213">
    <property type="entry name" value="Run_dom_sf"/>
</dbReference>
<dbReference type="GO" id="GO:0072383">
    <property type="term" value="P:plus-end-directed vesicle transport along microtubule"/>
    <property type="evidence" value="ECO:0007669"/>
    <property type="project" value="TreeGrafter"/>
</dbReference>
<dbReference type="GO" id="GO:0005776">
    <property type="term" value="C:autophagosome"/>
    <property type="evidence" value="ECO:0007669"/>
    <property type="project" value="UniProtKB-SubCell"/>
</dbReference>
<comment type="subcellular location">
    <subcellularLocation>
        <location evidence="2">Cytoplasmic vesicle</location>
        <location evidence="2">Autophagosome</location>
    </subcellularLocation>
    <subcellularLocation>
        <location evidence="1">Lysosome</location>
    </subcellularLocation>
</comment>
<feature type="domain" description="RUN" evidence="14">
    <location>
        <begin position="64"/>
        <end position="197"/>
    </location>
</feature>
<comment type="caution">
    <text evidence="15">The sequence shown here is derived from an EMBL/GenBank/DDBJ whole genome shotgun (WGS) entry which is preliminary data.</text>
</comment>
<evidence type="ECO:0000256" key="7">
    <source>
        <dbReference type="ARBA" id="ARBA00023054"/>
    </source>
</evidence>
<dbReference type="PROSITE" id="PS50826">
    <property type="entry name" value="RUN"/>
    <property type="match status" value="1"/>
</dbReference>
<reference evidence="15" key="1">
    <citation type="submission" date="2021-03" db="EMBL/GenBank/DDBJ databases">
        <authorList>
            <person name="Bekaert M."/>
        </authorList>
    </citation>
    <scope>NUCLEOTIDE SEQUENCE</scope>
</reference>
<keyword evidence="5" id="KW-0862">Zinc</keyword>
<evidence type="ECO:0000256" key="2">
    <source>
        <dbReference type="ARBA" id="ARBA00004419"/>
    </source>
</evidence>
<evidence type="ECO:0000259" key="14">
    <source>
        <dbReference type="PROSITE" id="PS50826"/>
    </source>
</evidence>
<dbReference type="PANTHER" id="PTHR46753">
    <property type="entry name" value="FYVE AND COILED-COIL DOMAIN-CONTAINING PROTEIN 1"/>
    <property type="match status" value="1"/>
</dbReference>
<sequence>MSIPVVPGGTAGSVGSVGSPQRNVGVAQSPRTLTQPQETKIVQDILDCINEMKSEFEDSKIPIDDDNQQLQRFCAKLEYLFQSNMKEKKNLLGRKKDYWDYFCNCLGKTKGISDGIRFVKSISEYKTSLGKGRAFLRFCLVHNRMADSLQACIINGKTTSEWFYPQSIWLHQDRNSVLISALYDLSGLQFDLASSGYDLDNAWPSFAKKSLGSHHTWNMPSRTSSMSSLISIPGQQDASLHRFNLSTTPVDMDDSSHMSPGSHISEKMHSCVTDNTETHKQELEVLQQQLNEVKDRNQQITKEHQELNQRYDRLVLEQESKQKEWEMKYTQKTEEVNSLQQNAVSVKDQNDAMEDEMSVLREKLTKQEEKNQDLLNKIENLLQEKNDEANSQRSSVDKLQETYELVKSLEAENMTLKYENKELNDKCGKLQSNMEETEQSRISLEDILKNNKKELQEMENNLSKMDIQKQTLESQGQSLNREIASLKEFYETEKGDTQKVKGNLKKRLS</sequence>
<dbReference type="SUPFAM" id="SSF140741">
    <property type="entry name" value="RUN domain-like"/>
    <property type="match status" value="1"/>
</dbReference>
<comment type="function">
    <text evidence="10">ARL8 effector that promotes the coupling of endolysosomes to dynein-dynactin for retrograde transport along microtubules. Acts by binding both GTP-bound ARL8 and dynein-dynactin. In nonneuronal cells, promotes concentration of endolysosomes in the juxtanuclear area. In hippocampal neurons, drives retrograde transport of endolysosomes from the axon to the soma. Positive regulator of macroautophagy in dendritic cells. Increases autophagic flux, probably by stimulating both autophagosome formation and facilitating tethering with lysosomes. Binds to phosphatidylinositol 3-phosphate (PtdIns3P) through its FYVE-type zinc finger. Positive regulator of osteosclast bone-resorbing activity, possibly by promoting late endosome-lysosome fusion by acting as an adapter protein between RAB7A on late endosomes and LAMP2 on primary lysosomes.</text>
</comment>
<organism evidence="15 16">
    <name type="scientific">Mytilus edulis</name>
    <name type="common">Blue mussel</name>
    <dbReference type="NCBI Taxonomy" id="6550"/>
    <lineage>
        <taxon>Eukaryota</taxon>
        <taxon>Metazoa</taxon>
        <taxon>Spiralia</taxon>
        <taxon>Lophotrochozoa</taxon>
        <taxon>Mollusca</taxon>
        <taxon>Bivalvia</taxon>
        <taxon>Autobranchia</taxon>
        <taxon>Pteriomorphia</taxon>
        <taxon>Mytilida</taxon>
        <taxon>Mytiloidea</taxon>
        <taxon>Mytilidae</taxon>
        <taxon>Mytilinae</taxon>
        <taxon>Mytilus</taxon>
    </lineage>
</organism>
<dbReference type="GO" id="GO:0071353">
    <property type="term" value="P:cellular response to interleukin-4"/>
    <property type="evidence" value="ECO:0007669"/>
    <property type="project" value="UniProtKB-ARBA"/>
</dbReference>
<name>A0A8S3V1V7_MYTED</name>
<dbReference type="Gene3D" id="1.20.58.900">
    <property type="match status" value="1"/>
</dbReference>
<evidence type="ECO:0000256" key="9">
    <source>
        <dbReference type="ARBA" id="ARBA00023329"/>
    </source>
</evidence>
<proteinExistence type="predicted"/>
<evidence type="ECO:0000313" key="15">
    <source>
        <dbReference type="EMBL" id="CAG2248869.1"/>
    </source>
</evidence>
<dbReference type="GO" id="GO:0051050">
    <property type="term" value="P:positive regulation of transport"/>
    <property type="evidence" value="ECO:0007669"/>
    <property type="project" value="UniProtKB-ARBA"/>
</dbReference>
<evidence type="ECO:0000256" key="13">
    <source>
        <dbReference type="SAM" id="MobiDB-lite"/>
    </source>
</evidence>
<feature type="compositionally biased region" description="Low complexity" evidence="13">
    <location>
        <begin position="1"/>
        <end position="20"/>
    </location>
</feature>
<keyword evidence="6" id="KW-0072">Autophagy</keyword>
<accession>A0A8S3V1V7</accession>
<evidence type="ECO:0000256" key="6">
    <source>
        <dbReference type="ARBA" id="ARBA00023006"/>
    </source>
</evidence>
<dbReference type="OrthoDB" id="660555at2759"/>
<dbReference type="PANTHER" id="PTHR46753:SF2">
    <property type="entry name" value="FYVE AND COILED-COIL DOMAIN-CONTAINING PROTEIN 1"/>
    <property type="match status" value="1"/>
</dbReference>